<evidence type="ECO:0000256" key="1">
    <source>
        <dbReference type="ARBA" id="ARBA00004123"/>
    </source>
</evidence>
<feature type="compositionally biased region" description="Basic and acidic residues" evidence="6">
    <location>
        <begin position="1979"/>
        <end position="1988"/>
    </location>
</feature>
<dbReference type="GO" id="GO:0003677">
    <property type="term" value="F:DNA binding"/>
    <property type="evidence" value="ECO:0007669"/>
    <property type="project" value="UniProtKB-KW"/>
</dbReference>
<dbReference type="OMA" id="CAPDANQ"/>
<feature type="region of interest" description="Disordered" evidence="6">
    <location>
        <begin position="1334"/>
        <end position="1394"/>
    </location>
</feature>
<evidence type="ECO:0000259" key="7">
    <source>
        <dbReference type="Pfam" id="PF00847"/>
    </source>
</evidence>
<reference evidence="10" key="3">
    <citation type="journal article" date="2012" name="PLoS Pathog.">
        <title>Comparative genomics of the apicomplexan parasites Toxoplasma gondii and Neospora caninum: Coccidia differing in host range and transmission strategy.</title>
        <authorList>
            <person name="Reid A.J."/>
            <person name="Vermont S.J."/>
            <person name="Cotton J.A."/>
            <person name="Harris D."/>
            <person name="Hill-Cawthorne G.A."/>
            <person name="Konen-Waisman S."/>
            <person name="Latham S.M."/>
            <person name="Mourier T."/>
            <person name="Norton R."/>
            <person name="Quail M.A."/>
            <person name="Sanders M."/>
            <person name="Shanmugam D."/>
            <person name="Sohal A."/>
            <person name="Wasmuth J.D."/>
            <person name="Brunk B."/>
            <person name="Grigg M.E."/>
            <person name="Howard J.C."/>
            <person name="Parkinson J."/>
            <person name="Roos D.S."/>
            <person name="Trees A.J."/>
            <person name="Berriman M."/>
            <person name="Pain A."/>
            <person name="Wastling J.M."/>
        </authorList>
    </citation>
    <scope>NUCLEOTIDE SEQUENCE [LARGE SCALE GENOMIC DNA]</scope>
    <source>
        <strain evidence="10">Liverpool</strain>
    </source>
</reference>
<feature type="compositionally biased region" description="Basic and acidic residues" evidence="6">
    <location>
        <begin position="1887"/>
        <end position="1903"/>
    </location>
</feature>
<evidence type="ECO:0000313" key="10">
    <source>
        <dbReference type="Proteomes" id="UP000007494"/>
    </source>
</evidence>
<gene>
    <name evidence="9" type="ORF">BN1204_051890</name>
    <name evidence="8" type="ORF">NCLIV_051890</name>
</gene>
<feature type="region of interest" description="Disordered" evidence="6">
    <location>
        <begin position="954"/>
        <end position="1004"/>
    </location>
</feature>
<feature type="compositionally biased region" description="Basic and acidic residues" evidence="6">
    <location>
        <begin position="54"/>
        <end position="64"/>
    </location>
</feature>
<name>F0VL11_NEOCL</name>
<dbReference type="EMBL" id="LN714485">
    <property type="protein sequence ID" value="CEL69480.1"/>
    <property type="molecule type" value="Genomic_DNA"/>
</dbReference>
<feature type="domain" description="AP2/ERF" evidence="7">
    <location>
        <begin position="660"/>
        <end position="709"/>
    </location>
</feature>
<dbReference type="eggNOG" id="ENOG502SD00">
    <property type="taxonomic scope" value="Eukaryota"/>
</dbReference>
<reference evidence="8" key="2">
    <citation type="submission" date="2011-03" db="EMBL/GenBank/DDBJ databases">
        <title>Comparative genomics and transcriptomics of Neospora caninum and Toxoplasma gondii.</title>
        <authorList>
            <person name="Reid A.J."/>
            <person name="Sohal A."/>
            <person name="Harris D."/>
            <person name="Quail M."/>
            <person name="Sanders M."/>
            <person name="Berriman M."/>
            <person name="Wastling J.M."/>
            <person name="Pain A."/>
        </authorList>
    </citation>
    <scope>NUCLEOTIDE SEQUENCE</scope>
    <source>
        <strain evidence="8">Liverpool</strain>
    </source>
</reference>
<dbReference type="EMBL" id="FR823391">
    <property type="protein sequence ID" value="CBZ54763.1"/>
    <property type="molecule type" value="Genomic_DNA"/>
</dbReference>
<dbReference type="RefSeq" id="XP_003884791.1">
    <property type="nucleotide sequence ID" value="XM_003884742.1"/>
</dbReference>
<dbReference type="GO" id="GO:0005634">
    <property type="term" value="C:nucleus"/>
    <property type="evidence" value="ECO:0007669"/>
    <property type="project" value="UniProtKB-SubCell"/>
</dbReference>
<evidence type="ECO:0000313" key="8">
    <source>
        <dbReference type="EMBL" id="CBZ54763.1"/>
    </source>
</evidence>
<dbReference type="InParanoid" id="F0VL11"/>
<organism evidence="8 10">
    <name type="scientific">Neospora caninum (strain Liverpool)</name>
    <dbReference type="NCBI Taxonomy" id="572307"/>
    <lineage>
        <taxon>Eukaryota</taxon>
        <taxon>Sar</taxon>
        <taxon>Alveolata</taxon>
        <taxon>Apicomplexa</taxon>
        <taxon>Conoidasida</taxon>
        <taxon>Coccidia</taxon>
        <taxon>Eucoccidiorida</taxon>
        <taxon>Eimeriorina</taxon>
        <taxon>Sarcocystidae</taxon>
        <taxon>Neospora</taxon>
    </lineage>
</organism>
<feature type="compositionally biased region" description="Polar residues" evidence="6">
    <location>
        <begin position="1991"/>
        <end position="2001"/>
    </location>
</feature>
<evidence type="ECO:0000256" key="6">
    <source>
        <dbReference type="SAM" id="MobiDB-lite"/>
    </source>
</evidence>
<feature type="region of interest" description="Disordered" evidence="6">
    <location>
        <begin position="1870"/>
        <end position="2001"/>
    </location>
</feature>
<dbReference type="GO" id="GO:0003700">
    <property type="term" value="F:DNA-binding transcription factor activity"/>
    <property type="evidence" value="ECO:0007669"/>
    <property type="project" value="InterPro"/>
</dbReference>
<feature type="compositionally biased region" description="Basic and acidic residues" evidence="6">
    <location>
        <begin position="72"/>
        <end position="85"/>
    </location>
</feature>
<evidence type="ECO:0000256" key="2">
    <source>
        <dbReference type="ARBA" id="ARBA00023015"/>
    </source>
</evidence>
<feature type="compositionally biased region" description="Low complexity" evidence="6">
    <location>
        <begin position="216"/>
        <end position="230"/>
    </location>
</feature>
<sequence length="2001" mass="194910">MAEAMASAEPTPPAASGRELSGSAMGTEGTPLPDGTLSGALTSSPQSFGLAAEANRETGEEGTGRAELQGGGDREQSTSRSLDKTDIALSTQLQLEQLDALQQHVQKQLLEGVSSAAGLAPSADEAANLQVDGEAGAPFGVAEGCGGASEVGAVEGEEACREALAAPKADLTESGIEDKDEVCGPHFSRKGKGWGDDARLGSALSGGTAVEEEGENSSSSSLGFSASSPGGRDGNGDDGNSLLPATSSDADVPGTHEDRLRLLVLQQESMMKQTPGGELPASLEVAGGGRVTPSASDQTFSSLQFSEESQSPQKAGPLPSLLTGKRTRRSGQAPTAATDSAHLSASLSPGGDGETGKIGPSALLFCGEEDPQSSLSTPQGADGRGQSTEATPSSGTHASGDRKAKREDHEPMKTRRLARAAAQAAAAMAAAAAGATDGQGEAAAVKAEGKEFSGYLASPESLASQALAQSSAPLANLAGSHPAGLYLDEASALSGLVPGVGKGGMPVPVPGAECAPAMNAALLPVISTGVLSGPGAPGVPSLLTSGRLSHPGAAGAQAPALAGANAVPQGACAGGAGEYERSDLLMRPGVSYYGGRQAWVAEIKYGGRRRFKVFSVAKYGYEGAKQMAVDTRERWEEAREAGELDQLMMSSQRHQCPVQSGVKGVYYDTARKGWRVVVTLNCRQMSKFFLASKFGNAEAKRLAIECRQMWLDAIQNGRADDVFEKARKLVSFKTKGVNNGANANAGHNGACAGAAGGLPHTAPVGSSSAVCGAAGPHAPAAGGLLASRFAASGPGSAGSPHQGVGAGVGGELSHSSSVLLAAAGGGAAGAPGGLQGPSSGLLNSSLSSCLGKFGATPPGTGLSADGTSSSCLFSNAAGTPSRNLRDASNELLLAAAAANASSAHAGTAALLSGLPGGAVGVPVGAGAGPNGAVSGDGTSSLAAAAAAFLSPSSLTSVPRGLRGDTPASRGNTPGGSPTEESGGGPQAGAAGVHPAGTTPGGRPSPAFGLASFAAAAGAPGAGACATEGGAAGSGAAGNAAGAALLAVASQQGFDPKLLQQQQLAEQQLVLQQWGEAAAAVAGGVGIPQTLFSSGCADGENANGTMRDPVAAANQHQQLQLQLLQELNRGASLPPLLDVLWGPSVAGTGAVAAPGDREAGGNQGTEGACGAENDLVTLQPGAAREEAAGGNQSSLLAMGLGGQEESGATGEGAGAQNGCGLSAPVLSLLLQQQGLHHQQLAAAAAAAARGCAPQPGAGALCGFNRDGNMVVLGNPVAGGAPGCLLSGAASGDSAATDKRGPNQVGGALGNAMGAMSGHLAGGTLLGAAGAARPGANVAAPATGATGSKRRRTQQGAAAVGLQGHTGGPGAAGSGATGVGGSKRHQRQSKDAVSSGILAGSGGSAVPGADCAGAKPLGAAAVGTGSENSTCDVRGVYLDTRNNAWAATMGVHGRNVKKSFAVAKHGYETALQLAIHARRQLERIYWGSSPGDEQDAALLGLSNRGNAGAVAGAAANSTPAAGALSSLASPHQGAPASAVPQPLLHAQQPLPALQGLCWPTPGGITQAGAPGVCGRPEDEMTASMAALRGAILDPAALSRLSGEDAASAEAAARTAVAAGSLLYGTPFGSALPTGLAASPVVAPPSNSAEGTGELASSGDLRGVVGGARVRTGGVAATEESQEGAGVARPGAVAGMLAGGAGDNLSPALGMAGATAGACSGGLPGGPTLLGSGLEGRDASLNMANLIASTSGSSPSGGLFVRDALAALLLQLDPQQRMALLQGDMNSLNSLQAAFLQNSQFFTPSCAPDANQLFVGANATPNGPLGAAAPEPCSPSLLLGNAEGSAGVGCGAVGLAAGVTEETLREKEAMLAAGGDQGVGQVKASGASENEQKEEQEGRAATDLKEGAFSFGAGKEEIQGAKTEEDAGKEKEPSGEALNLGSIPTGNTAVTPVEPTGVEMAEQQPTAAEAGDGLNGGVEAGEDAKGSEAGKPETIQTAPPAQEQ</sequence>
<keyword evidence="4" id="KW-0804">Transcription</keyword>
<dbReference type="Gene3D" id="1.20.5.2050">
    <property type="match status" value="3"/>
</dbReference>
<feature type="compositionally biased region" description="Basic and acidic residues" evidence="6">
    <location>
        <begin position="1911"/>
        <end position="1931"/>
    </location>
</feature>
<keyword evidence="3" id="KW-0238">DNA-binding</keyword>
<evidence type="ECO:0000256" key="4">
    <source>
        <dbReference type="ARBA" id="ARBA00023163"/>
    </source>
</evidence>
<protein>
    <submittedName>
        <fullName evidence="9">AP2 domain transcription factor AP2X-7</fullName>
    </submittedName>
</protein>
<feature type="compositionally biased region" description="Gly residues" evidence="6">
    <location>
        <begin position="1362"/>
        <end position="1379"/>
    </location>
</feature>
<feature type="compositionally biased region" description="Polar residues" evidence="6">
    <location>
        <begin position="330"/>
        <end position="347"/>
    </location>
</feature>
<dbReference type="VEuPathDB" id="ToxoDB:NCLIV_051890"/>
<accession>F0VL11</accession>
<feature type="compositionally biased region" description="Low complexity" evidence="6">
    <location>
        <begin position="300"/>
        <end position="311"/>
    </location>
</feature>
<dbReference type="OrthoDB" id="333074at2759"/>
<dbReference type="Proteomes" id="UP000007494">
    <property type="component" value="Chromosome X"/>
</dbReference>
<evidence type="ECO:0000313" key="9">
    <source>
        <dbReference type="EMBL" id="CEL69480.1"/>
    </source>
</evidence>
<feature type="region of interest" description="Disordered" evidence="6">
    <location>
        <begin position="167"/>
        <end position="414"/>
    </location>
</feature>
<keyword evidence="10" id="KW-1185">Reference proteome</keyword>
<proteinExistence type="predicted"/>
<dbReference type="Pfam" id="PF00847">
    <property type="entry name" value="AP2"/>
    <property type="match status" value="3"/>
</dbReference>
<dbReference type="GeneID" id="13446467"/>
<feature type="compositionally biased region" description="Basic and acidic residues" evidence="6">
    <location>
        <begin position="399"/>
        <end position="413"/>
    </location>
</feature>
<feature type="region of interest" description="Disordered" evidence="6">
    <location>
        <begin position="1"/>
        <end position="85"/>
    </location>
</feature>
<feature type="compositionally biased region" description="Polar residues" evidence="6">
    <location>
        <begin position="372"/>
        <end position="397"/>
    </location>
</feature>
<comment type="subcellular location">
    <subcellularLocation>
        <location evidence="1">Nucleus</location>
    </subcellularLocation>
</comment>
<feature type="domain" description="AP2/ERF" evidence="7">
    <location>
        <begin position="1430"/>
        <end position="1480"/>
    </location>
</feature>
<reference evidence="9" key="4">
    <citation type="journal article" date="2015" name="PLoS ONE">
        <title>Comprehensive Evaluation of Toxoplasma gondii VEG and Neospora caninum LIV Genomes with Tachyzoite Stage Transcriptome and Proteome Defines Novel Transcript Features.</title>
        <authorList>
            <person name="Ramaprasad A."/>
            <person name="Mourier T."/>
            <person name="Naeem R."/>
            <person name="Malas T.B."/>
            <person name="Moussa E."/>
            <person name="Panigrahi A."/>
            <person name="Vermont S.J."/>
            <person name="Otto T.D."/>
            <person name="Wastling J."/>
            <person name="Pain A."/>
        </authorList>
    </citation>
    <scope>NUCLEOTIDE SEQUENCE</scope>
    <source>
        <strain evidence="9">Liverpool</strain>
    </source>
</reference>
<evidence type="ECO:0000256" key="3">
    <source>
        <dbReference type="ARBA" id="ARBA00023125"/>
    </source>
</evidence>
<keyword evidence="5" id="KW-0539">Nucleus</keyword>
<evidence type="ECO:0000256" key="5">
    <source>
        <dbReference type="ARBA" id="ARBA00023242"/>
    </source>
</evidence>
<feature type="domain" description="AP2/ERF" evidence="7">
    <location>
        <begin position="588"/>
        <end position="635"/>
    </location>
</feature>
<keyword evidence="2" id="KW-0805">Transcription regulation</keyword>
<dbReference type="InterPro" id="IPR001471">
    <property type="entry name" value="AP2/ERF_dom"/>
</dbReference>
<reference evidence="8" key="1">
    <citation type="submission" date="2011-02" db="EMBL/GenBank/DDBJ databases">
        <authorList>
            <person name="Aslett M."/>
        </authorList>
    </citation>
    <scope>NUCLEOTIDE SEQUENCE</scope>
    <source>
        <strain evidence="8">Liverpool</strain>
    </source>
</reference>